<dbReference type="Pfam" id="PF20420">
    <property type="entry name" value="DUF6702"/>
    <property type="match status" value="1"/>
</dbReference>
<gene>
    <name evidence="2" type="ORF">BST86_13545</name>
</gene>
<name>A0A2S9WX67_9FLAO</name>
<comment type="caution">
    <text evidence="2">The sequence shown here is derived from an EMBL/GenBank/DDBJ whole genome shotgun (WGS) entry which is preliminary data.</text>
</comment>
<dbReference type="InterPro" id="IPR046525">
    <property type="entry name" value="DUF6702"/>
</dbReference>
<dbReference type="Proteomes" id="UP000239532">
    <property type="component" value="Unassembled WGS sequence"/>
</dbReference>
<proteinExistence type="predicted"/>
<reference evidence="2 3" key="1">
    <citation type="submission" date="2016-11" db="EMBL/GenBank/DDBJ databases">
        <title>Trade-off between light-utilization and light-protection in marine flavobacteria.</title>
        <authorList>
            <person name="Kumagai Y."/>
        </authorList>
    </citation>
    <scope>NUCLEOTIDE SEQUENCE [LARGE SCALE GENOMIC DNA]</scope>
    <source>
        <strain evidence="2 3">JCM 17109</strain>
    </source>
</reference>
<dbReference type="OrthoDB" id="5735516at2"/>
<feature type="signal peptide" evidence="1">
    <location>
        <begin position="1"/>
        <end position="21"/>
    </location>
</feature>
<protein>
    <submittedName>
        <fullName evidence="2">Uncharacterized protein</fullName>
    </submittedName>
</protein>
<keyword evidence="3" id="KW-1185">Reference proteome</keyword>
<evidence type="ECO:0000313" key="3">
    <source>
        <dbReference type="Proteomes" id="UP000239532"/>
    </source>
</evidence>
<keyword evidence="1" id="KW-0732">Signal</keyword>
<dbReference type="RefSeq" id="WP_105983718.1">
    <property type="nucleotide sequence ID" value="NZ_MQUC01000003.1"/>
</dbReference>
<evidence type="ECO:0000313" key="2">
    <source>
        <dbReference type="EMBL" id="PRP68041.1"/>
    </source>
</evidence>
<sequence length="193" mass="21970">MKLTKVAVIITVLFGALASTASTIKEAFDLPIVVEGSRFRESELIQQYHKYYLSVSNVKYNEKSKALQMVSRFFIDDLEDVLNERMDKKVTLGNPDGLEELKPILNRYINSRLRVKADGTTTDPTVIGAEYDADQIIIYIELPAAKQPKTVEVSYKALFELFPEQKNLVHFKMGSQRKSLLNSMDTPTDRVNF</sequence>
<evidence type="ECO:0000256" key="1">
    <source>
        <dbReference type="SAM" id="SignalP"/>
    </source>
</evidence>
<dbReference type="AlphaFoldDB" id="A0A2S9WX67"/>
<accession>A0A2S9WX67</accession>
<organism evidence="2 3">
    <name type="scientific">Nonlabens agnitus</name>
    <dbReference type="NCBI Taxonomy" id="870484"/>
    <lineage>
        <taxon>Bacteria</taxon>
        <taxon>Pseudomonadati</taxon>
        <taxon>Bacteroidota</taxon>
        <taxon>Flavobacteriia</taxon>
        <taxon>Flavobacteriales</taxon>
        <taxon>Flavobacteriaceae</taxon>
        <taxon>Nonlabens</taxon>
    </lineage>
</organism>
<feature type="chain" id="PRO_5015573390" evidence="1">
    <location>
        <begin position="22"/>
        <end position="193"/>
    </location>
</feature>
<dbReference type="EMBL" id="MQUC01000003">
    <property type="protein sequence ID" value="PRP68041.1"/>
    <property type="molecule type" value="Genomic_DNA"/>
</dbReference>